<dbReference type="SUPFAM" id="SSF50249">
    <property type="entry name" value="Nucleic acid-binding proteins"/>
    <property type="match status" value="1"/>
</dbReference>
<keyword evidence="14" id="KW-1185">Reference proteome</keyword>
<dbReference type="GO" id="GO:0000727">
    <property type="term" value="P:double-strand break repair via break-induced replication"/>
    <property type="evidence" value="ECO:0007669"/>
    <property type="project" value="TreeGrafter"/>
</dbReference>
<dbReference type="Gene3D" id="2.40.50.140">
    <property type="entry name" value="Nucleic acid-binding proteins"/>
    <property type="match status" value="1"/>
</dbReference>
<dbReference type="EMBL" id="LXWW01000104">
    <property type="protein sequence ID" value="OAO16027.1"/>
    <property type="molecule type" value="Genomic_DNA"/>
</dbReference>
<evidence type="ECO:0000256" key="10">
    <source>
        <dbReference type="ARBA" id="ARBA00023306"/>
    </source>
</evidence>
<dbReference type="Proteomes" id="UP000078348">
    <property type="component" value="Unassembled WGS sequence"/>
</dbReference>
<dbReference type="Pfam" id="PF17855">
    <property type="entry name" value="MCM_lid"/>
    <property type="match status" value="1"/>
</dbReference>
<evidence type="ECO:0000256" key="4">
    <source>
        <dbReference type="ARBA" id="ARBA00022705"/>
    </source>
</evidence>
<dbReference type="SUPFAM" id="SSF52540">
    <property type="entry name" value="P-loop containing nucleoside triphosphate hydrolases"/>
    <property type="match status" value="1"/>
</dbReference>
<dbReference type="GO" id="GO:0005634">
    <property type="term" value="C:nucleus"/>
    <property type="evidence" value="ECO:0007669"/>
    <property type="project" value="InterPro"/>
</dbReference>
<keyword evidence="6" id="KW-0378">Hydrolase</keyword>
<dbReference type="PRINTS" id="PR01658">
    <property type="entry name" value="MCMPROTEIN2"/>
</dbReference>
<evidence type="ECO:0000313" key="14">
    <source>
        <dbReference type="Proteomes" id="UP000078348"/>
    </source>
</evidence>
<organism evidence="13 14">
    <name type="scientific">Blastocystis sp. subtype 1 (strain ATCC 50177 / NandII)</name>
    <dbReference type="NCBI Taxonomy" id="478820"/>
    <lineage>
        <taxon>Eukaryota</taxon>
        <taxon>Sar</taxon>
        <taxon>Stramenopiles</taxon>
        <taxon>Bigyra</taxon>
        <taxon>Opalozoa</taxon>
        <taxon>Opalinata</taxon>
        <taxon>Blastocystidae</taxon>
        <taxon>Blastocystis</taxon>
    </lineage>
</organism>
<evidence type="ECO:0000256" key="3">
    <source>
        <dbReference type="ARBA" id="ARBA00018925"/>
    </source>
</evidence>
<keyword evidence="8" id="KW-0067">ATP-binding</keyword>
<sequence>MPKRGRRDDFLSRDEDDAVDNPPAASFSDGEDSEGEDIMENIEDDYRNIPELDQYERNDLAEEDEEIEGMDQETRLAAEREMDERDRGLRGRRFKNAMEEEDSDMDLENQAGEMAARGRLDNMEEEGAIGQAPDEELGEALHGATVHNEIVSQLAAFLRTFTGIAQDDDSRTPIYLNAIRMMCNNNEQSFEVSFLHLAGYGGSLSQISDWLMKKPEIICKYFNEAAKIVVLEEFPSYDQIHSDIYVRLRDVSILDRIRDLRSNNLGKMIRTQGVVTRRTGVFPQMVYLAYKCRYCNQITDGIKQTGDKEVKPEMCVFCQRTDGLQFYSEKTVYRNYQKMTVQESPGTVPAGRIPRSKEVILTADLIDCARPGDEVDLTGRYTSNYDSVLNTISGFPVFSTVIEANNMTLRKDVMGNQVLSQEDIDEIRQLAADRNFDRRLLCSIAPFIFGHDDVKMAIAMALFGGQEKVNAKHRIRGDINVLLMGDPGTAKSQFLKYAERTSPRAVYTTGKGASAVGLTAAVHRDPVTSEWTLEGGALVLADRGVCMIDEFDKMNDADRVSIHEAMEQQSISISKAGIVTTLQARCAVIAAANPRTGRYDATKTFAENVELTDPIIQRFDILCVLQDRVDPVEDERLAKFVVANHVACNPKQMEHRLEEAKSAHAVEFSPEYPTIQLISQELLKKYILYAKLNCHPILDNVDQDKIAKIYAELRRESIHAGGIPVAVRHIESIIRMAEAHARMHLRDHVNDDDVDVAIATMLESFINSQKHAVKMALRKTFRSYIVRPEDNFGLILYQLTELVREKMLALQLNSSEDYQGTLTITIPLRELEERVQQMGISGVMSFLDSPLFKENKFSYDAKKKEISRVFIGYSDE</sequence>
<evidence type="ECO:0000256" key="11">
    <source>
        <dbReference type="SAM" id="MobiDB-lite"/>
    </source>
</evidence>
<evidence type="ECO:0000256" key="6">
    <source>
        <dbReference type="ARBA" id="ARBA00022801"/>
    </source>
</evidence>
<dbReference type="InterPro" id="IPR001208">
    <property type="entry name" value="MCM_dom"/>
</dbReference>
<evidence type="ECO:0000256" key="5">
    <source>
        <dbReference type="ARBA" id="ARBA00022741"/>
    </source>
</evidence>
<gene>
    <name evidence="13" type="ORF">AV274_2251</name>
</gene>
<evidence type="ECO:0000256" key="1">
    <source>
        <dbReference type="ARBA" id="ARBA00008010"/>
    </source>
</evidence>
<dbReference type="InterPro" id="IPR027925">
    <property type="entry name" value="MCM_N"/>
</dbReference>
<keyword evidence="4" id="KW-0235">DNA replication</keyword>
<keyword evidence="5" id="KW-0547">Nucleotide-binding</keyword>
<dbReference type="InterPro" id="IPR012340">
    <property type="entry name" value="NA-bd_OB-fold"/>
</dbReference>
<evidence type="ECO:0000313" key="13">
    <source>
        <dbReference type="EMBL" id="OAO16027.1"/>
    </source>
</evidence>
<feature type="region of interest" description="Disordered" evidence="11">
    <location>
        <begin position="1"/>
        <end position="88"/>
    </location>
</feature>
<dbReference type="InterPro" id="IPR041562">
    <property type="entry name" value="MCM_lid"/>
</dbReference>
<dbReference type="OrthoDB" id="844at2759"/>
<feature type="compositionally biased region" description="Basic and acidic residues" evidence="11">
    <location>
        <begin position="1"/>
        <end position="13"/>
    </location>
</feature>
<dbReference type="PANTHER" id="PTHR11630">
    <property type="entry name" value="DNA REPLICATION LICENSING FACTOR MCM FAMILY MEMBER"/>
    <property type="match status" value="1"/>
</dbReference>
<dbReference type="GO" id="GO:0017116">
    <property type="term" value="F:single-stranded DNA helicase activity"/>
    <property type="evidence" value="ECO:0007669"/>
    <property type="project" value="TreeGrafter"/>
</dbReference>
<dbReference type="GO" id="GO:0043138">
    <property type="term" value="F:3'-5' DNA helicase activity"/>
    <property type="evidence" value="ECO:0007669"/>
    <property type="project" value="TreeGrafter"/>
</dbReference>
<dbReference type="Pfam" id="PF17207">
    <property type="entry name" value="MCM_OB"/>
    <property type="match status" value="1"/>
</dbReference>
<evidence type="ECO:0000256" key="2">
    <source>
        <dbReference type="ARBA" id="ARBA00012551"/>
    </source>
</evidence>
<keyword evidence="7" id="KW-0347">Helicase</keyword>
<feature type="compositionally biased region" description="Basic and acidic residues" evidence="11">
    <location>
        <begin position="72"/>
        <end position="88"/>
    </location>
</feature>
<dbReference type="InterPro" id="IPR059098">
    <property type="entry name" value="WHD_MCM2"/>
</dbReference>
<feature type="compositionally biased region" description="Acidic residues" evidence="11">
    <location>
        <begin position="61"/>
        <end position="71"/>
    </location>
</feature>
<keyword evidence="10" id="KW-0131">Cell cycle</keyword>
<evidence type="ECO:0000259" key="12">
    <source>
        <dbReference type="PROSITE" id="PS50051"/>
    </source>
</evidence>
<evidence type="ECO:0000256" key="8">
    <source>
        <dbReference type="ARBA" id="ARBA00022840"/>
    </source>
</evidence>
<dbReference type="GO" id="GO:0005524">
    <property type="term" value="F:ATP binding"/>
    <property type="evidence" value="ECO:0007669"/>
    <property type="project" value="UniProtKB-KW"/>
</dbReference>
<dbReference type="PANTHER" id="PTHR11630:SF44">
    <property type="entry name" value="DNA REPLICATION LICENSING FACTOR MCM2"/>
    <property type="match status" value="1"/>
</dbReference>
<dbReference type="Gene3D" id="3.40.50.300">
    <property type="entry name" value="P-loop containing nucleotide triphosphate hydrolases"/>
    <property type="match status" value="1"/>
</dbReference>
<dbReference type="Pfam" id="PF14551">
    <property type="entry name" value="MCM_N"/>
    <property type="match status" value="1"/>
</dbReference>
<evidence type="ECO:0000256" key="9">
    <source>
        <dbReference type="ARBA" id="ARBA00023125"/>
    </source>
</evidence>
<dbReference type="Gene3D" id="2.20.28.10">
    <property type="match status" value="1"/>
</dbReference>
<evidence type="ECO:0000256" key="7">
    <source>
        <dbReference type="ARBA" id="ARBA00022806"/>
    </source>
</evidence>
<dbReference type="PROSITE" id="PS50051">
    <property type="entry name" value="MCM_2"/>
    <property type="match status" value="1"/>
</dbReference>
<comment type="caution">
    <text evidence="13">The sequence shown here is derived from an EMBL/GenBank/DDBJ whole genome shotgun (WGS) entry which is preliminary data.</text>
</comment>
<dbReference type="STRING" id="478820.A0A196SIM1"/>
<dbReference type="GO" id="GO:0016787">
    <property type="term" value="F:hydrolase activity"/>
    <property type="evidence" value="ECO:0007669"/>
    <property type="project" value="UniProtKB-KW"/>
</dbReference>
<dbReference type="SMART" id="SM00350">
    <property type="entry name" value="MCM"/>
    <property type="match status" value="1"/>
</dbReference>
<dbReference type="EC" id="3.6.4.12" evidence="2"/>
<dbReference type="Pfam" id="PF12619">
    <property type="entry name" value="MCM2_N"/>
    <property type="match status" value="1"/>
</dbReference>
<feature type="domain" description="MCM C-terminal AAA(+) ATPase" evidence="12">
    <location>
        <begin position="436"/>
        <end position="641"/>
    </location>
</feature>
<comment type="similarity">
    <text evidence="1">Belongs to the MCM family.</text>
</comment>
<dbReference type="InterPro" id="IPR027417">
    <property type="entry name" value="P-loop_NTPase"/>
</dbReference>
<protein>
    <recommendedName>
        <fullName evidence="3">DNA replication licensing factor MCM2</fullName>
        <ecNumber evidence="2">3.6.4.12</ecNumber>
    </recommendedName>
</protein>
<proteinExistence type="inferred from homology"/>
<dbReference type="InterPro" id="IPR008045">
    <property type="entry name" value="MCM2"/>
</dbReference>
<name>A0A196SIM1_BLAHN</name>
<dbReference type="Gene3D" id="3.30.1640.10">
    <property type="entry name" value="mini-chromosome maintenance (MCM) complex, chain A, domain 1"/>
    <property type="match status" value="1"/>
</dbReference>
<dbReference type="InterPro" id="IPR031327">
    <property type="entry name" value="MCM"/>
</dbReference>
<dbReference type="FunFam" id="3.40.50.300:FF:000138">
    <property type="entry name" value="DNA helicase"/>
    <property type="match status" value="1"/>
</dbReference>
<dbReference type="AlphaFoldDB" id="A0A196SIM1"/>
<dbReference type="GO" id="GO:0042555">
    <property type="term" value="C:MCM complex"/>
    <property type="evidence" value="ECO:0007669"/>
    <property type="project" value="InterPro"/>
</dbReference>
<dbReference type="PRINTS" id="PR01657">
    <property type="entry name" value="MCMFAMILY"/>
</dbReference>
<reference evidence="13 14" key="1">
    <citation type="submission" date="2016-05" db="EMBL/GenBank/DDBJ databases">
        <title>Nuclear genome of Blastocystis sp. subtype 1 NandII.</title>
        <authorList>
            <person name="Gentekaki E."/>
            <person name="Curtis B."/>
            <person name="Stairs C."/>
            <person name="Eme L."/>
            <person name="Herman E."/>
            <person name="Klimes V."/>
            <person name="Arias M.C."/>
            <person name="Elias M."/>
            <person name="Hilliou F."/>
            <person name="Klute M."/>
            <person name="Malik S.-B."/>
            <person name="Pightling A."/>
            <person name="Rachubinski R."/>
            <person name="Salas D."/>
            <person name="Schlacht A."/>
            <person name="Suga H."/>
            <person name="Archibald J."/>
            <person name="Ball S.G."/>
            <person name="Clark G."/>
            <person name="Dacks J."/>
            <person name="Van Der Giezen M."/>
            <person name="Tsaousis A."/>
            <person name="Roger A."/>
        </authorList>
    </citation>
    <scope>NUCLEOTIDE SEQUENCE [LARGE SCALE GENOMIC DNA]</scope>
    <source>
        <strain evidence="14">ATCC 50177 / NandII</strain>
    </source>
</reference>
<dbReference type="GO" id="GO:1902975">
    <property type="term" value="P:mitotic DNA replication initiation"/>
    <property type="evidence" value="ECO:0007669"/>
    <property type="project" value="TreeGrafter"/>
</dbReference>
<feature type="compositionally biased region" description="Acidic residues" evidence="11">
    <location>
        <begin position="29"/>
        <end position="43"/>
    </location>
</feature>
<dbReference type="GO" id="GO:0003697">
    <property type="term" value="F:single-stranded DNA binding"/>
    <property type="evidence" value="ECO:0007669"/>
    <property type="project" value="TreeGrafter"/>
</dbReference>
<dbReference type="Pfam" id="PF23669">
    <property type="entry name" value="WHD_MCM2"/>
    <property type="match status" value="1"/>
</dbReference>
<accession>A0A196SIM1</accession>
<dbReference type="InterPro" id="IPR033762">
    <property type="entry name" value="MCM_OB"/>
</dbReference>
<feature type="compositionally biased region" description="Basic and acidic residues" evidence="11">
    <location>
        <begin position="44"/>
        <end position="60"/>
    </location>
</feature>
<keyword evidence="9" id="KW-0238">DNA-binding</keyword>
<dbReference type="Pfam" id="PF00493">
    <property type="entry name" value="MCM"/>
    <property type="match status" value="1"/>
</dbReference>